<feature type="region of interest" description="Disordered" evidence="1">
    <location>
        <begin position="1"/>
        <end position="29"/>
    </location>
</feature>
<feature type="compositionally biased region" description="Low complexity" evidence="1">
    <location>
        <begin position="20"/>
        <end position="29"/>
    </location>
</feature>
<dbReference type="Proteomes" id="UP000308365">
    <property type="component" value="Unassembled WGS sequence"/>
</dbReference>
<accession>A0A4U1F0F7</accession>
<evidence type="ECO:0000313" key="2">
    <source>
        <dbReference type="EMBL" id="TKC42618.1"/>
    </source>
</evidence>
<feature type="non-terminal residue" evidence="2">
    <location>
        <position position="1"/>
    </location>
</feature>
<proteinExistence type="predicted"/>
<feature type="region of interest" description="Disordered" evidence="1">
    <location>
        <begin position="60"/>
        <end position="118"/>
    </location>
</feature>
<evidence type="ECO:0000256" key="1">
    <source>
        <dbReference type="SAM" id="MobiDB-lite"/>
    </source>
</evidence>
<comment type="caution">
    <text evidence="2">The sequence shown here is derived from an EMBL/GenBank/DDBJ whole genome shotgun (WGS) entry which is preliminary data.</text>
</comment>
<feature type="compositionally biased region" description="Basic and acidic residues" evidence="1">
    <location>
        <begin position="72"/>
        <end position="81"/>
    </location>
</feature>
<organism evidence="2 3">
    <name type="scientific">Monodon monoceros</name>
    <name type="common">Narwhal</name>
    <name type="synonym">Ceratodon monodon</name>
    <dbReference type="NCBI Taxonomy" id="40151"/>
    <lineage>
        <taxon>Eukaryota</taxon>
        <taxon>Metazoa</taxon>
        <taxon>Chordata</taxon>
        <taxon>Craniata</taxon>
        <taxon>Vertebrata</taxon>
        <taxon>Euteleostomi</taxon>
        <taxon>Mammalia</taxon>
        <taxon>Eutheria</taxon>
        <taxon>Laurasiatheria</taxon>
        <taxon>Artiodactyla</taxon>
        <taxon>Whippomorpha</taxon>
        <taxon>Cetacea</taxon>
        <taxon>Odontoceti</taxon>
        <taxon>Monodontidae</taxon>
        <taxon>Monodon</taxon>
    </lineage>
</organism>
<evidence type="ECO:0000313" key="3">
    <source>
        <dbReference type="Proteomes" id="UP000308365"/>
    </source>
</evidence>
<reference evidence="3" key="1">
    <citation type="journal article" date="2019" name="IScience">
        <title>Narwhal Genome Reveals Long-Term Low Genetic Diversity despite Current Large Abundance Size.</title>
        <authorList>
            <person name="Westbury M.V."/>
            <person name="Petersen B."/>
            <person name="Garde E."/>
            <person name="Heide-Jorgensen M.P."/>
            <person name="Lorenzen E.D."/>
        </authorList>
    </citation>
    <scope>NUCLEOTIDE SEQUENCE [LARGE SCALE GENOMIC DNA]</scope>
</reference>
<feature type="compositionally biased region" description="Basic residues" evidence="1">
    <location>
        <begin position="60"/>
        <end position="71"/>
    </location>
</feature>
<protein>
    <submittedName>
        <fullName evidence="2">Uncharacterized protein</fullName>
    </submittedName>
</protein>
<dbReference type="AlphaFoldDB" id="A0A4U1F0F7"/>
<name>A0A4U1F0F7_MONMO</name>
<sequence length="392" mass="41521">LAGPRAGSQARSAASTAAVGPQRGRAPRGQAARLLGAHGAQLHLGQVLLLRHVAPGRRRLGCLPGARRRGPRKESNAHLDGKAGAMGGVRAAPTASRRGTRCRHGPEGPRPGPRKGGAGCALTSDLSSSLGLVLRKWKTVSQAVSDTRCCPPAARLRGISRSRCAKMGVGVAVGALGLQKSHTGQKGPLSSLPSVSLSLSLSSCFHSAMCWMRQVGLQGGRLCVGGVPRAVNTLPTMRATLIPSICCRPLGPSFLQRGRVKDPYASPESREFGEGEGSWMRTPVPLPLTEQPSGQRPLLLPSLLGVGGVLFPLIPDPSPRMLVTPLPHPESHLPIPGRAQHESIMRPFRSIRVFLRSNLGTVKLVPDLLLRWAPERSRANEILSVKVKPKAR</sequence>
<gene>
    <name evidence="2" type="ORF">EI555_009007</name>
</gene>
<dbReference type="EMBL" id="RWIC01000539">
    <property type="protein sequence ID" value="TKC42618.1"/>
    <property type="molecule type" value="Genomic_DNA"/>
</dbReference>